<dbReference type="EMBL" id="MU004231">
    <property type="protein sequence ID" value="KAF2673752.1"/>
    <property type="molecule type" value="Genomic_DNA"/>
</dbReference>
<sequence length="380" mass="40298">MRRFMLALPVFGLVALTTAKKCSNITVPISISARNGVFNLSAPANNIEATNFVLNLAQAGQNYSATLLSGYQTVSGDYNISTTLCHPDSGPSSILQVLTHGIAFDRGYWDFSYNGYNYSYVNQAVDKYGYSTFSWDRLGVGESSHGEPINEIQVWLEVAALSSLTGLLRNGSLPGAGQKYEKLIHVGHSFGSIQSYTLAVINPSISDGLILTGFSQNGSFISDFLYAGGLIEANTLSSLQEFPTGYLASSDVSSAQRNFFSPGDFDPDILSVAYSTGQPVTPGELLTIGGLSGVPSEFAGPVLVITGERDIPFCGGNCLATGDPGLASIPMSSKQFLNASSNFEAYIVPGAGHGLNLEYSHVTTYSQIFDFLGKNGLAAD</sequence>
<dbReference type="Gene3D" id="3.40.50.1820">
    <property type="entry name" value="alpha/beta hydrolase"/>
    <property type="match status" value="1"/>
</dbReference>
<keyword evidence="1" id="KW-0732">Signal</keyword>
<gene>
    <name evidence="3" type="ORF">BT63DRAFT_437374</name>
</gene>
<evidence type="ECO:0000313" key="3">
    <source>
        <dbReference type="EMBL" id="KAF2673752.1"/>
    </source>
</evidence>
<feature type="chain" id="PRO_5025577148" evidence="1">
    <location>
        <begin position="20"/>
        <end position="380"/>
    </location>
</feature>
<dbReference type="OrthoDB" id="190201at2759"/>
<evidence type="ECO:0000256" key="1">
    <source>
        <dbReference type="SAM" id="SignalP"/>
    </source>
</evidence>
<organism evidence="3 4">
    <name type="scientific">Microthyrium microscopicum</name>
    <dbReference type="NCBI Taxonomy" id="703497"/>
    <lineage>
        <taxon>Eukaryota</taxon>
        <taxon>Fungi</taxon>
        <taxon>Dikarya</taxon>
        <taxon>Ascomycota</taxon>
        <taxon>Pezizomycotina</taxon>
        <taxon>Dothideomycetes</taxon>
        <taxon>Dothideomycetes incertae sedis</taxon>
        <taxon>Microthyriales</taxon>
        <taxon>Microthyriaceae</taxon>
        <taxon>Microthyrium</taxon>
    </lineage>
</organism>
<reference evidence="3" key="1">
    <citation type="journal article" date="2020" name="Stud. Mycol.">
        <title>101 Dothideomycetes genomes: a test case for predicting lifestyles and emergence of pathogens.</title>
        <authorList>
            <person name="Haridas S."/>
            <person name="Albert R."/>
            <person name="Binder M."/>
            <person name="Bloem J."/>
            <person name="Labutti K."/>
            <person name="Salamov A."/>
            <person name="Andreopoulos B."/>
            <person name="Baker S."/>
            <person name="Barry K."/>
            <person name="Bills G."/>
            <person name="Bluhm B."/>
            <person name="Cannon C."/>
            <person name="Castanera R."/>
            <person name="Culley D."/>
            <person name="Daum C."/>
            <person name="Ezra D."/>
            <person name="Gonzalez J."/>
            <person name="Henrissat B."/>
            <person name="Kuo A."/>
            <person name="Liang C."/>
            <person name="Lipzen A."/>
            <person name="Lutzoni F."/>
            <person name="Magnuson J."/>
            <person name="Mondo S."/>
            <person name="Nolan M."/>
            <person name="Ohm R."/>
            <person name="Pangilinan J."/>
            <person name="Park H.-J."/>
            <person name="Ramirez L."/>
            <person name="Alfaro M."/>
            <person name="Sun H."/>
            <person name="Tritt A."/>
            <person name="Yoshinaga Y."/>
            <person name="Zwiers L.-H."/>
            <person name="Turgeon B."/>
            <person name="Goodwin S."/>
            <person name="Spatafora J."/>
            <person name="Crous P."/>
            <person name="Grigoriev I."/>
        </authorList>
    </citation>
    <scope>NUCLEOTIDE SEQUENCE</scope>
    <source>
        <strain evidence="3">CBS 115976</strain>
    </source>
</reference>
<dbReference type="GO" id="GO:0016787">
    <property type="term" value="F:hydrolase activity"/>
    <property type="evidence" value="ECO:0007669"/>
    <property type="project" value="UniProtKB-KW"/>
</dbReference>
<dbReference type="InterPro" id="IPR000073">
    <property type="entry name" value="AB_hydrolase_1"/>
</dbReference>
<evidence type="ECO:0000313" key="4">
    <source>
        <dbReference type="Proteomes" id="UP000799302"/>
    </source>
</evidence>
<protein>
    <submittedName>
        <fullName evidence="3">Alpha/beta-hydrolase</fullName>
    </submittedName>
</protein>
<keyword evidence="4" id="KW-1185">Reference proteome</keyword>
<dbReference type="AlphaFoldDB" id="A0A6A6UNE0"/>
<keyword evidence="3" id="KW-0378">Hydrolase</keyword>
<accession>A0A6A6UNE0</accession>
<proteinExistence type="predicted"/>
<name>A0A6A6UNE0_9PEZI</name>
<feature type="signal peptide" evidence="1">
    <location>
        <begin position="1"/>
        <end position="19"/>
    </location>
</feature>
<dbReference type="SUPFAM" id="SSF53474">
    <property type="entry name" value="alpha/beta-Hydrolases"/>
    <property type="match status" value="1"/>
</dbReference>
<dbReference type="Pfam" id="PF12697">
    <property type="entry name" value="Abhydrolase_6"/>
    <property type="match status" value="1"/>
</dbReference>
<evidence type="ECO:0000259" key="2">
    <source>
        <dbReference type="Pfam" id="PF12697"/>
    </source>
</evidence>
<dbReference type="InterPro" id="IPR029058">
    <property type="entry name" value="AB_hydrolase_fold"/>
</dbReference>
<feature type="domain" description="AB hydrolase-1" evidence="2">
    <location>
        <begin position="97"/>
        <end position="358"/>
    </location>
</feature>
<dbReference type="Proteomes" id="UP000799302">
    <property type="component" value="Unassembled WGS sequence"/>
</dbReference>